<keyword evidence="3" id="KW-0732">Signal</keyword>
<dbReference type="eggNOG" id="COG3386">
    <property type="taxonomic scope" value="Bacteria"/>
</dbReference>
<feature type="transmembrane region" description="Helical" evidence="2">
    <location>
        <begin position="1546"/>
        <end position="1565"/>
    </location>
</feature>
<dbReference type="Pfam" id="PF01436">
    <property type="entry name" value="NHL"/>
    <property type="match status" value="1"/>
</dbReference>
<feature type="domain" description="Bacterial Ig-like" evidence="4">
    <location>
        <begin position="1077"/>
        <end position="1163"/>
    </location>
</feature>
<name>E8X4C6_GRATM</name>
<accession>E8X4C6</accession>
<feature type="domain" description="Bacterial Ig-like" evidence="4">
    <location>
        <begin position="886"/>
        <end position="973"/>
    </location>
</feature>
<dbReference type="InterPro" id="IPR056822">
    <property type="entry name" value="TEN_NHL"/>
</dbReference>
<feature type="domain" description="Teneurin NHL" evidence="5">
    <location>
        <begin position="328"/>
        <end position="380"/>
    </location>
</feature>
<feature type="domain" description="Bacterial Ig-like" evidence="4">
    <location>
        <begin position="1271"/>
        <end position="1357"/>
    </location>
</feature>
<keyword evidence="2" id="KW-1133">Transmembrane helix</keyword>
<dbReference type="InterPro" id="IPR013783">
    <property type="entry name" value="Ig-like_fold"/>
</dbReference>
<dbReference type="Gene3D" id="2.120.10.30">
    <property type="entry name" value="TolB, C-terminal domain"/>
    <property type="match status" value="3"/>
</dbReference>
<keyword evidence="1" id="KW-0677">Repeat</keyword>
<reference evidence="7" key="1">
    <citation type="submission" date="2011-01" db="EMBL/GenBank/DDBJ databases">
        <title>Complete sequence of chromosome of Acidobacterium sp. MP5ACTX9.</title>
        <authorList>
            <consortium name="US DOE Joint Genome Institute"/>
            <person name="Lucas S."/>
            <person name="Copeland A."/>
            <person name="Lapidus A."/>
            <person name="Cheng J.-F."/>
            <person name="Goodwin L."/>
            <person name="Pitluck S."/>
            <person name="Teshima H."/>
            <person name="Detter J.C."/>
            <person name="Han C."/>
            <person name="Tapia R."/>
            <person name="Land M."/>
            <person name="Hauser L."/>
            <person name="Kyrpides N."/>
            <person name="Ivanova N."/>
            <person name="Ovchinnikova G."/>
            <person name="Pagani I."/>
            <person name="Rawat S.R."/>
            <person name="Mannisto M."/>
            <person name="Haggblom M.M."/>
            <person name="Woyke T."/>
        </authorList>
    </citation>
    <scope>NUCLEOTIDE SEQUENCE [LARGE SCALE GENOMIC DNA]</scope>
    <source>
        <strain evidence="7">MP5ACTX9</strain>
    </source>
</reference>
<dbReference type="PANTHER" id="PTHR46388">
    <property type="entry name" value="NHL REPEAT-CONTAINING PROTEIN 2"/>
    <property type="match status" value="1"/>
</dbReference>
<evidence type="ECO:0000256" key="2">
    <source>
        <dbReference type="SAM" id="Phobius"/>
    </source>
</evidence>
<keyword evidence="7" id="KW-1185">Reference proteome</keyword>
<dbReference type="Proteomes" id="UP000000343">
    <property type="component" value="Chromosome"/>
</dbReference>
<protein>
    <submittedName>
        <fullName evidence="6">NHL repeat containing protein</fullName>
    </submittedName>
</protein>
<evidence type="ECO:0000313" key="6">
    <source>
        <dbReference type="EMBL" id="ADW68253.1"/>
    </source>
</evidence>
<gene>
    <name evidence="6" type="ordered locus">AciX9_1190</name>
</gene>
<keyword evidence="2" id="KW-0812">Transmembrane</keyword>
<proteinExistence type="predicted"/>
<dbReference type="InterPro" id="IPR011042">
    <property type="entry name" value="6-blade_b-propeller_TolB-like"/>
</dbReference>
<feature type="domain" description="Bacterial Ig-like" evidence="4">
    <location>
        <begin position="790"/>
        <end position="878"/>
    </location>
</feature>
<feature type="domain" description="Bacterial Ig-like" evidence="4">
    <location>
        <begin position="694"/>
        <end position="777"/>
    </location>
</feature>
<dbReference type="HOGENOM" id="CLU_237255_0_0_0"/>
<dbReference type="InterPro" id="IPR032109">
    <property type="entry name" value="Big_3_5"/>
</dbReference>
<evidence type="ECO:0000256" key="3">
    <source>
        <dbReference type="SAM" id="SignalP"/>
    </source>
</evidence>
<dbReference type="PaxDb" id="1198114-AciX9_1190"/>
<evidence type="ECO:0000259" key="5">
    <source>
        <dbReference type="Pfam" id="PF25021"/>
    </source>
</evidence>
<dbReference type="STRING" id="1198114.AciX9_1190"/>
<evidence type="ECO:0000259" key="4">
    <source>
        <dbReference type="Pfam" id="PF16640"/>
    </source>
</evidence>
<organism evidence="7">
    <name type="scientific">Granulicella tundricola (strain ATCC BAA-1859 / DSM 23138 / MP5ACTX9)</name>
    <dbReference type="NCBI Taxonomy" id="1198114"/>
    <lineage>
        <taxon>Bacteria</taxon>
        <taxon>Pseudomonadati</taxon>
        <taxon>Acidobacteriota</taxon>
        <taxon>Terriglobia</taxon>
        <taxon>Terriglobales</taxon>
        <taxon>Acidobacteriaceae</taxon>
        <taxon>Granulicella</taxon>
    </lineage>
</organism>
<feature type="chain" id="PRO_5003234365" evidence="3">
    <location>
        <begin position="29"/>
        <end position="1631"/>
    </location>
</feature>
<evidence type="ECO:0000256" key="1">
    <source>
        <dbReference type="ARBA" id="ARBA00022737"/>
    </source>
</evidence>
<keyword evidence="2" id="KW-0472">Membrane</keyword>
<evidence type="ECO:0000313" key="7">
    <source>
        <dbReference type="Proteomes" id="UP000000343"/>
    </source>
</evidence>
<sequence length="1631" mass="161253">MSFMKKASHYFLLALVLCAGLVVSPAQAQQVLQFPGLTPVGTTAGSQAVTVNFSAAGSISSIKVRTQGVDGYDYTNAGGGTCSTSMSYSAGQTCTVLVGFTPKAPGERRGAVVLVNSNGGVLGTALMDGFASGAVGVFIPGEITTVAGSSVWIYNGEGVATQSPFFLPFGVTLDAAGNLYITDTSNTRIRKVDAVTGMTSTIAGNGTIGGTGDGGPATSATLSSPSSVALDGAGNVFISDTGNNVIRKVNVFDGTISTIAGQMGKNGYVGDGGPASSAKLNGPNGLVFDAQGNLYFCDTNNNVVRRIDAGTGVITTFAGNGVTTGGYGDGGPAAAAMLNAPWGIAVSSKGEIYIADQGNSLIRKVVNGTISTVAGTHDAADTGSNPPAIHTQLNSPAGVVVDVAGNLYISDSGNNLIRKVNTNTGVISTIGGGTAQSTTQNTNDNGPATQGSVYGPYTLALDAQGSLYISDVFENRIRKISSNLAVLKFPTQRVGRVSAPLPQILENDGNADLNISTVLGVQQAKVDAGSTTCVMGTPLAALSQCVIGAEFAPTQVGTVIAGTLDASSDASNSPAEISLQGQVLDVDPSTVTLTSNTNPSLAGQVITFVATATSVGTTPTGEMDLMDGTTQVATGTLQPGGTISFNVSTLAVGTHAMTAVYSGDSSNSNGTSAVVSQIVKPVVAPTATSLGSNINPLNAGATVQFTATVTVVTAGSGTGEITGSVVFSDGVNQLGSSNIVNGMATLNVSTLSVGTHNVIATYSGSTSYSTSKSVAVVEIVQTATSKTALSTASNPSTAGAALTLTATILTTGGTATGPVSFLDGTTVLGSATLNKQGVATLVVPGSAWTVGTHPLTANYGGDSFDTGSISPGVSQIVNVASTSSVVTSSLNPVGLGGSVTFTATVTSNGGGQATGTVQFMDGTALLGSGTLNAAGATTFTTSTLALGSHPITVVYGGDAYDSGSSSVSMTEVVQSATINIAFATSGNPVTFGTALVLNAKVAGSGSQPVGTVIFTDGGLSIGTATLDANGAATITTSTLAIGSHPLVAVYGGDTNHASVTSTGITESVMQVTTTALSASTQSQIAGLPVQWTINVVGANAKALTGSVTISDNGTLVTTLPLDATGAASYSSSSLTPGQHSMVAKYSGDANDQVSASTPAVTTINTATTTTTFTTNANPVFTGTPIVFTAVVTGNGGTPTGSVQFLDGTTVLQTVPVVTANGATTASMTLSTLAAGIHKLSASYTGDTLDHSSVSSTINEQIAQKTSITIASSANPSLLTDDVSFTVTVSNGVTGSVPTGTVTLTDGGTAVGSLALNGSGVATFTLQAPALGAHTLVASYAGDNSNSPATTAPLVQTVVLRPSTNTFSTSTTALSAGQSVTLISVVQGVGPKAPTGSVTFAAGGIVLGTAPINATGVATLSVTPIQATYKIVSTYSGDSLYAPSDSAAITVVVGPTIEFTINMTPSSMTIKSGDHGTLQIAITTASTFTDTLALGCAGLPTAATCTFSQNEIKVSNGLATTVTVIVDTGNPLGAGANVTAKNEHGGFGGNGVLACMLPAGLLAMFFGRKRIRRPLGLLVMMLLLGSVAGLSGCANSFSMTDTPAGSYTFQIVGSGNATGATQAGTVKLTVTQ</sequence>
<feature type="transmembrane region" description="Helical" evidence="2">
    <location>
        <begin position="1574"/>
        <end position="1596"/>
    </location>
</feature>
<feature type="domain" description="Bacterial Ig-like" evidence="4">
    <location>
        <begin position="1173"/>
        <end position="1260"/>
    </location>
</feature>
<dbReference type="InterPro" id="IPR001258">
    <property type="entry name" value="NHL_repeat"/>
</dbReference>
<dbReference type="KEGG" id="acm:AciX9_1190"/>
<dbReference type="EMBL" id="CP002480">
    <property type="protein sequence ID" value="ADW68253.1"/>
    <property type="molecule type" value="Genomic_DNA"/>
</dbReference>
<dbReference type="Pfam" id="PF25021">
    <property type="entry name" value="TEN_NHL"/>
    <property type="match status" value="1"/>
</dbReference>
<feature type="signal peptide" evidence="3">
    <location>
        <begin position="1"/>
        <end position="28"/>
    </location>
</feature>
<dbReference type="Pfam" id="PF16640">
    <property type="entry name" value="Big_3_5"/>
    <property type="match status" value="9"/>
</dbReference>
<feature type="domain" description="Bacterial Ig-like" evidence="4">
    <location>
        <begin position="593"/>
        <end position="679"/>
    </location>
</feature>
<feature type="domain" description="Bacterial Ig-like" evidence="4">
    <location>
        <begin position="1368"/>
        <end position="1452"/>
    </location>
</feature>
<dbReference type="SUPFAM" id="SSF101898">
    <property type="entry name" value="NHL repeat"/>
    <property type="match status" value="1"/>
</dbReference>
<feature type="domain" description="Bacterial Ig-like" evidence="4">
    <location>
        <begin position="984"/>
        <end position="1068"/>
    </location>
</feature>
<dbReference type="Gene3D" id="2.60.40.10">
    <property type="entry name" value="Immunoglobulins"/>
    <property type="match status" value="11"/>
</dbReference>
<dbReference type="PANTHER" id="PTHR46388:SF2">
    <property type="entry name" value="NHL REPEAT-CONTAINING PROTEIN 2"/>
    <property type="match status" value="1"/>
</dbReference>